<dbReference type="KEGG" id="kne:92183935"/>
<dbReference type="SMART" id="SM00458">
    <property type="entry name" value="RICIN"/>
    <property type="match status" value="2"/>
</dbReference>
<accession>A0AAW0YTM4</accession>
<protein>
    <recommendedName>
        <fullName evidence="2">Ricin B lectin domain-containing protein</fullName>
    </recommendedName>
</protein>
<dbReference type="AlphaFoldDB" id="A0AAW0YTM4"/>
<proteinExistence type="predicted"/>
<dbReference type="Pfam" id="PF00652">
    <property type="entry name" value="Ricin_B_lectin"/>
    <property type="match status" value="2"/>
</dbReference>
<dbReference type="GeneID" id="92183935"/>
<gene>
    <name evidence="3" type="ORF">IAR55_006677</name>
</gene>
<keyword evidence="1" id="KW-0732">Signal</keyword>
<dbReference type="InterPro" id="IPR035992">
    <property type="entry name" value="Ricin_B-like_lectins"/>
</dbReference>
<dbReference type="CDD" id="cd00161">
    <property type="entry name" value="beta-trefoil_Ricin-like"/>
    <property type="match status" value="2"/>
</dbReference>
<evidence type="ECO:0000313" key="3">
    <source>
        <dbReference type="EMBL" id="KAK8844827.1"/>
    </source>
</evidence>
<dbReference type="Proteomes" id="UP001388673">
    <property type="component" value="Unassembled WGS sequence"/>
</dbReference>
<dbReference type="PROSITE" id="PS50231">
    <property type="entry name" value="RICIN_B_LECTIN"/>
    <property type="match status" value="2"/>
</dbReference>
<evidence type="ECO:0000313" key="4">
    <source>
        <dbReference type="Proteomes" id="UP001388673"/>
    </source>
</evidence>
<dbReference type="InterPro" id="IPR000772">
    <property type="entry name" value="Ricin_B_lectin"/>
</dbReference>
<organism evidence="3 4">
    <name type="scientific">Kwoniella newhampshirensis</name>
    <dbReference type="NCBI Taxonomy" id="1651941"/>
    <lineage>
        <taxon>Eukaryota</taxon>
        <taxon>Fungi</taxon>
        <taxon>Dikarya</taxon>
        <taxon>Basidiomycota</taxon>
        <taxon>Agaricomycotina</taxon>
        <taxon>Tremellomycetes</taxon>
        <taxon>Tremellales</taxon>
        <taxon>Cryptococcaceae</taxon>
        <taxon>Kwoniella</taxon>
    </lineage>
</organism>
<sequence length="354" mass="37143">MLALTQLVSLLPFLLASVAASPTPIISKRYTGVKIQSYRDGKCLNPISSQVGDGTLVVTIDCGNAATWDINPGSGSVILHGVGLALDAGTGADNNEIVKLWTSYPTLFQQTWYLTGDQRIAITGGNQCLDEGENGPQTYQCTTGNTNQIWNIIDGGSSSGPASSAVPSASVSASASVSVSASVTPSAQPSSTGVPAGTVYKDPGYGSRRIHPVGRDDLCVTVSSGSPATGQQVNVAYCVANDSPFATAQLWNITQGQNNQGIALSPATSSSLCLDVGYNPGSGSRLFVEDCARGSLQHWDYLGDKIILHGRNLCVDVEKDSTPTHQTPIDMQANLQVWQCFPDNTQQVFTLLDI</sequence>
<reference evidence="3 4" key="1">
    <citation type="journal article" date="2024" name="bioRxiv">
        <title>Comparative genomics of Cryptococcus and Kwoniella reveals pathogenesis evolution and contrasting karyotype dynamics via intercentromeric recombination or chromosome fusion.</title>
        <authorList>
            <person name="Coelho M.A."/>
            <person name="David-Palma M."/>
            <person name="Shea T."/>
            <person name="Bowers K."/>
            <person name="McGinley-Smith S."/>
            <person name="Mohammad A.W."/>
            <person name="Gnirke A."/>
            <person name="Yurkov A.M."/>
            <person name="Nowrousian M."/>
            <person name="Sun S."/>
            <person name="Cuomo C.A."/>
            <person name="Heitman J."/>
        </authorList>
    </citation>
    <scope>NUCLEOTIDE SEQUENCE [LARGE SCALE GENOMIC DNA]</scope>
    <source>
        <strain evidence="3 4">CBS 13917</strain>
    </source>
</reference>
<name>A0AAW0YTM4_9TREE</name>
<feature type="signal peptide" evidence="1">
    <location>
        <begin position="1"/>
        <end position="20"/>
    </location>
</feature>
<evidence type="ECO:0000256" key="1">
    <source>
        <dbReference type="SAM" id="SignalP"/>
    </source>
</evidence>
<evidence type="ECO:0000259" key="2">
    <source>
        <dbReference type="SMART" id="SM00458"/>
    </source>
</evidence>
<comment type="caution">
    <text evidence="3">The sequence shown here is derived from an EMBL/GenBank/DDBJ whole genome shotgun (WGS) entry which is preliminary data.</text>
</comment>
<dbReference type="RefSeq" id="XP_066800051.1">
    <property type="nucleotide sequence ID" value="XM_066949757.1"/>
</dbReference>
<feature type="chain" id="PRO_5043699126" description="Ricin B lectin domain-containing protein" evidence="1">
    <location>
        <begin position="21"/>
        <end position="354"/>
    </location>
</feature>
<dbReference type="Gene3D" id="2.80.10.50">
    <property type="match status" value="2"/>
</dbReference>
<dbReference type="SUPFAM" id="SSF50370">
    <property type="entry name" value="Ricin B-like lectins"/>
    <property type="match status" value="2"/>
</dbReference>
<feature type="domain" description="Ricin B lectin" evidence="2">
    <location>
        <begin position="204"/>
        <end position="352"/>
    </location>
</feature>
<feature type="domain" description="Ricin B lectin" evidence="2">
    <location>
        <begin position="30"/>
        <end position="153"/>
    </location>
</feature>
<keyword evidence="4" id="KW-1185">Reference proteome</keyword>
<dbReference type="EMBL" id="JBCAWK010000013">
    <property type="protein sequence ID" value="KAK8844827.1"/>
    <property type="molecule type" value="Genomic_DNA"/>
</dbReference>